<name>A0A1F4XFA5_9BACT</name>
<accession>A0A1F4XFA5</accession>
<dbReference type="GO" id="GO:0005524">
    <property type="term" value="F:ATP binding"/>
    <property type="evidence" value="ECO:0007669"/>
    <property type="project" value="UniProtKB-KW"/>
</dbReference>
<comment type="similarity">
    <text evidence="9">Belongs to the class-I aminoacyl-tRNA synthetase family.</text>
</comment>
<evidence type="ECO:0000256" key="2">
    <source>
        <dbReference type="ARBA" id="ARBA00022598"/>
    </source>
</evidence>
<dbReference type="CDD" id="cd00805">
    <property type="entry name" value="TyrRS_core"/>
    <property type="match status" value="1"/>
</dbReference>
<dbReference type="STRING" id="1797243.A2943_01300"/>
<dbReference type="Pfam" id="PF00579">
    <property type="entry name" value="tRNA-synt_1b"/>
    <property type="match status" value="1"/>
</dbReference>
<feature type="non-terminal residue" evidence="10">
    <location>
        <position position="298"/>
    </location>
</feature>
<keyword evidence="6 9" id="KW-0030">Aminoacyl-tRNA synthetase</keyword>
<dbReference type="InterPro" id="IPR024088">
    <property type="entry name" value="Tyr-tRNA-ligase_bac-type"/>
</dbReference>
<dbReference type="GO" id="GO:0005829">
    <property type="term" value="C:cytosol"/>
    <property type="evidence" value="ECO:0007669"/>
    <property type="project" value="TreeGrafter"/>
</dbReference>
<dbReference type="GO" id="GO:0004831">
    <property type="term" value="F:tyrosine-tRNA ligase activity"/>
    <property type="evidence" value="ECO:0007669"/>
    <property type="project" value="UniProtKB-UniRule"/>
</dbReference>
<evidence type="ECO:0000256" key="3">
    <source>
        <dbReference type="ARBA" id="ARBA00022741"/>
    </source>
</evidence>
<dbReference type="FunFam" id="1.10.240.10:FF:000001">
    <property type="entry name" value="Tyrosine--tRNA ligase"/>
    <property type="match status" value="1"/>
</dbReference>
<dbReference type="InterPro" id="IPR002307">
    <property type="entry name" value="Tyr-tRNA-ligase"/>
</dbReference>
<dbReference type="EC" id="6.1.1.1" evidence="1 8"/>
<dbReference type="PANTHER" id="PTHR11766">
    <property type="entry name" value="TYROSYL-TRNA SYNTHETASE"/>
    <property type="match status" value="1"/>
</dbReference>
<dbReference type="Gene3D" id="3.40.50.620">
    <property type="entry name" value="HUPs"/>
    <property type="match status" value="1"/>
</dbReference>
<keyword evidence="2 9" id="KW-0436">Ligase</keyword>
<gene>
    <name evidence="10" type="ORF">A2943_01300</name>
</gene>
<keyword evidence="5 9" id="KW-0648">Protein biosynthesis</keyword>
<evidence type="ECO:0000256" key="8">
    <source>
        <dbReference type="NCBIfam" id="TIGR00234"/>
    </source>
</evidence>
<sequence length="298" mass="33741">MKLSEILRERGYIYQHSSPLEEITDGQQRTVYEGFDPSADSLHAGNLMGILVLRRFLEAGHKVILVVGGGTGMIGDPSGKREERTLLTHEQVTLNSARIAAQAKTLLASDNFQMVNNADWLKQLNLLNFLRDVGKHFSVNAMIQRDSIKERLHGREQGISYTEFSYMLLQAYDFLHLHERYGCDWQHGSSDQWGNIVSGVDLIRRHTGAVTYGTTHGLLVNKATGKKFGKTEEGAVWLDPKKTTPFEFYQFWFNTDDADAEEYLLKMTLLPKGDIDATMEEQRKNPASRAAQKNLAFE</sequence>
<evidence type="ECO:0000313" key="10">
    <source>
        <dbReference type="EMBL" id="OGC80377.1"/>
    </source>
</evidence>
<dbReference type="Gene3D" id="1.10.240.10">
    <property type="entry name" value="Tyrosyl-Transfer RNA Synthetase"/>
    <property type="match status" value="1"/>
</dbReference>
<evidence type="ECO:0000256" key="4">
    <source>
        <dbReference type="ARBA" id="ARBA00022840"/>
    </source>
</evidence>
<dbReference type="Proteomes" id="UP000176185">
    <property type="component" value="Unassembled WGS sequence"/>
</dbReference>
<dbReference type="SUPFAM" id="SSF52374">
    <property type="entry name" value="Nucleotidylyl transferase"/>
    <property type="match status" value="1"/>
</dbReference>
<comment type="caution">
    <text evidence="10">The sequence shown here is derived from an EMBL/GenBank/DDBJ whole genome shotgun (WGS) entry which is preliminary data.</text>
</comment>
<evidence type="ECO:0000256" key="9">
    <source>
        <dbReference type="RuleBase" id="RU363036"/>
    </source>
</evidence>
<dbReference type="InterPro" id="IPR014729">
    <property type="entry name" value="Rossmann-like_a/b/a_fold"/>
</dbReference>
<evidence type="ECO:0000313" key="11">
    <source>
        <dbReference type="Proteomes" id="UP000176185"/>
    </source>
</evidence>
<dbReference type="EMBL" id="MEWX01000025">
    <property type="protein sequence ID" value="OGC80377.1"/>
    <property type="molecule type" value="Genomic_DNA"/>
</dbReference>
<evidence type="ECO:0000256" key="5">
    <source>
        <dbReference type="ARBA" id="ARBA00022917"/>
    </source>
</evidence>
<evidence type="ECO:0000256" key="1">
    <source>
        <dbReference type="ARBA" id="ARBA00013160"/>
    </source>
</evidence>
<protein>
    <recommendedName>
        <fullName evidence="1 8">Tyrosine--tRNA ligase</fullName>
        <ecNumber evidence="1 8">6.1.1.1</ecNumber>
    </recommendedName>
</protein>
<reference evidence="10 11" key="1">
    <citation type="journal article" date="2016" name="Nat. Commun.">
        <title>Thousands of microbial genomes shed light on interconnected biogeochemical processes in an aquifer system.</title>
        <authorList>
            <person name="Anantharaman K."/>
            <person name="Brown C.T."/>
            <person name="Hug L.A."/>
            <person name="Sharon I."/>
            <person name="Castelle C.J."/>
            <person name="Probst A.J."/>
            <person name="Thomas B.C."/>
            <person name="Singh A."/>
            <person name="Wilkins M.J."/>
            <person name="Karaoz U."/>
            <person name="Brodie E.L."/>
            <person name="Williams K.H."/>
            <person name="Hubbard S.S."/>
            <person name="Banfield J.F."/>
        </authorList>
    </citation>
    <scope>NUCLEOTIDE SEQUENCE [LARGE SCALE GENOMIC DNA]</scope>
</reference>
<dbReference type="PRINTS" id="PR01040">
    <property type="entry name" value="TRNASYNTHTYR"/>
</dbReference>
<evidence type="ECO:0000256" key="7">
    <source>
        <dbReference type="ARBA" id="ARBA00048248"/>
    </source>
</evidence>
<dbReference type="PROSITE" id="PS00178">
    <property type="entry name" value="AA_TRNA_LIGASE_I"/>
    <property type="match status" value="1"/>
</dbReference>
<dbReference type="InterPro" id="IPR001412">
    <property type="entry name" value="aa-tRNA-synth_I_CS"/>
</dbReference>
<comment type="catalytic activity">
    <reaction evidence="7">
        <text>tRNA(Tyr) + L-tyrosine + ATP = L-tyrosyl-tRNA(Tyr) + AMP + diphosphate + H(+)</text>
        <dbReference type="Rhea" id="RHEA:10220"/>
        <dbReference type="Rhea" id="RHEA-COMP:9706"/>
        <dbReference type="Rhea" id="RHEA-COMP:9707"/>
        <dbReference type="ChEBI" id="CHEBI:15378"/>
        <dbReference type="ChEBI" id="CHEBI:30616"/>
        <dbReference type="ChEBI" id="CHEBI:33019"/>
        <dbReference type="ChEBI" id="CHEBI:58315"/>
        <dbReference type="ChEBI" id="CHEBI:78442"/>
        <dbReference type="ChEBI" id="CHEBI:78536"/>
        <dbReference type="ChEBI" id="CHEBI:456215"/>
        <dbReference type="EC" id="6.1.1.1"/>
    </reaction>
</comment>
<dbReference type="AlphaFoldDB" id="A0A1F4XFA5"/>
<proteinExistence type="inferred from homology"/>
<dbReference type="GO" id="GO:0006437">
    <property type="term" value="P:tyrosyl-tRNA aminoacylation"/>
    <property type="evidence" value="ECO:0007669"/>
    <property type="project" value="UniProtKB-UniRule"/>
</dbReference>
<dbReference type="NCBIfam" id="TIGR00234">
    <property type="entry name" value="tyrS"/>
    <property type="match status" value="1"/>
</dbReference>
<evidence type="ECO:0000256" key="6">
    <source>
        <dbReference type="ARBA" id="ARBA00023146"/>
    </source>
</evidence>
<organism evidence="10 11">
    <name type="scientific">Candidatus Adlerbacteria bacterium RIFCSPLOWO2_01_FULL_51_16</name>
    <dbReference type="NCBI Taxonomy" id="1797243"/>
    <lineage>
        <taxon>Bacteria</taxon>
        <taxon>Candidatus Adleribacteriota</taxon>
    </lineage>
</organism>
<dbReference type="InterPro" id="IPR002305">
    <property type="entry name" value="aa-tRNA-synth_Ic"/>
</dbReference>
<keyword evidence="4 9" id="KW-0067">ATP-binding</keyword>
<keyword evidence="3 9" id="KW-0547">Nucleotide-binding</keyword>
<dbReference type="PANTHER" id="PTHR11766:SF0">
    <property type="entry name" value="TYROSINE--TRNA LIGASE, MITOCHONDRIAL"/>
    <property type="match status" value="1"/>
</dbReference>